<dbReference type="Gene3D" id="3.40.50.300">
    <property type="entry name" value="P-loop containing nucleotide triphosphate hydrolases"/>
    <property type="match status" value="1"/>
</dbReference>
<gene>
    <name evidence="1" type="ORF">SAMN04487974_102264</name>
</gene>
<dbReference type="Pfam" id="PF05402">
    <property type="entry name" value="PqqD"/>
    <property type="match status" value="1"/>
</dbReference>
<dbReference type="AlphaFoldDB" id="A0A1G7TRH8"/>
<dbReference type="STRING" id="440168.SAMN04487974_102264"/>
<dbReference type="EMBL" id="FNCS01000002">
    <property type="protein sequence ID" value="SDG37269.1"/>
    <property type="molecule type" value="Genomic_DNA"/>
</dbReference>
<evidence type="ECO:0000313" key="2">
    <source>
        <dbReference type="Proteomes" id="UP000199495"/>
    </source>
</evidence>
<name>A0A1G7TRH8_9HYPH</name>
<proteinExistence type="predicted"/>
<evidence type="ECO:0000313" key="1">
    <source>
        <dbReference type="EMBL" id="SDG37269.1"/>
    </source>
</evidence>
<sequence>MIEGAATRRAFALLGTRHMDIAKRKAPAIDKMQFAGTTHPVVCVDAGRVAEHVRTVLAGWPQVSTEPDAAPISVVGDQGYYSVTSPFLDEPLHGLSSVGAACGAIVDAAQSFLAAHPDHLCLHAMSFEIAGRLVIATGTARMGKSTLAARMAAEPVLVYADDMLPITAPDNFGLALGVPPRPRLPLPEGSGETLAGHVRDHAAADDGRYCYLDTSNIAPHGRTAPIGVVLLLDRRADGPAGFAPADRAEALRHLLLRNMVRTGPASALTGRLEGLLESVPCIRLFYSSLDDAAALLMDKFAAWPVDAAGLVEGQPEPGTPLEIAPRSGRARGRAIAPEATFMRAPGIVAKRVGDEVFLFDRDDTTVLNLNALAGAVWALLEEPISAREAGALLADAFADTPRIVVMTDAEALFADLERNGLIVSA</sequence>
<dbReference type="SUPFAM" id="SSF53795">
    <property type="entry name" value="PEP carboxykinase-like"/>
    <property type="match status" value="1"/>
</dbReference>
<dbReference type="OrthoDB" id="5771032at2"/>
<accession>A0A1G7TRH8</accession>
<dbReference type="InterPro" id="IPR041881">
    <property type="entry name" value="PqqD_sf"/>
</dbReference>
<protein>
    <submittedName>
        <fullName evidence="1">Coenzyme PQQ synthesis protein D (PqqD)</fullName>
    </submittedName>
</protein>
<dbReference type="Gene3D" id="1.10.10.1150">
    <property type="entry name" value="Coenzyme PQQ synthesis protein D (PqqD)"/>
    <property type="match status" value="1"/>
</dbReference>
<reference evidence="1 2" key="1">
    <citation type="submission" date="2016-10" db="EMBL/GenBank/DDBJ databases">
        <authorList>
            <person name="de Groot N.N."/>
        </authorList>
    </citation>
    <scope>NUCLEOTIDE SEQUENCE [LARGE SCALE GENOMIC DNA]</scope>
    <source>
        <strain evidence="1 2">CGMCC 1.10267</strain>
    </source>
</reference>
<dbReference type="InterPro" id="IPR008792">
    <property type="entry name" value="PQQD"/>
</dbReference>
<organism evidence="1 2">
    <name type="scientific">Pelagibacterium luteolum</name>
    <dbReference type="NCBI Taxonomy" id="440168"/>
    <lineage>
        <taxon>Bacteria</taxon>
        <taxon>Pseudomonadati</taxon>
        <taxon>Pseudomonadota</taxon>
        <taxon>Alphaproteobacteria</taxon>
        <taxon>Hyphomicrobiales</taxon>
        <taxon>Devosiaceae</taxon>
        <taxon>Pelagibacterium</taxon>
    </lineage>
</organism>
<dbReference type="Proteomes" id="UP000199495">
    <property type="component" value="Unassembled WGS sequence"/>
</dbReference>
<keyword evidence="2" id="KW-1185">Reference proteome</keyword>
<dbReference type="InterPro" id="IPR027417">
    <property type="entry name" value="P-loop_NTPase"/>
</dbReference>